<evidence type="ECO:0000256" key="2">
    <source>
        <dbReference type="ARBA" id="ARBA00012483"/>
    </source>
</evidence>
<accession>A0A8S4BYU4</accession>
<dbReference type="Gene3D" id="3.30.40.10">
    <property type="entry name" value="Zinc/RING finger domain, C3HC4 (zinc finger)"/>
    <property type="match status" value="1"/>
</dbReference>
<feature type="repeat" description="NHL" evidence="8">
    <location>
        <begin position="189"/>
        <end position="232"/>
    </location>
</feature>
<dbReference type="Gene3D" id="2.120.10.30">
    <property type="entry name" value="TolB, C-terminal domain"/>
    <property type="match status" value="1"/>
</dbReference>
<evidence type="ECO:0000256" key="8">
    <source>
        <dbReference type="PROSITE-ProRule" id="PRU00504"/>
    </source>
</evidence>
<dbReference type="OrthoDB" id="6105938at2759"/>
<dbReference type="GO" id="GO:0061630">
    <property type="term" value="F:ubiquitin protein ligase activity"/>
    <property type="evidence" value="ECO:0007669"/>
    <property type="project" value="UniProtKB-EC"/>
</dbReference>
<evidence type="ECO:0000256" key="3">
    <source>
        <dbReference type="ARBA" id="ARBA00022723"/>
    </source>
</evidence>
<organism evidence="10 11">
    <name type="scientific">Menidia menidia</name>
    <name type="common">Atlantic silverside</name>
    <dbReference type="NCBI Taxonomy" id="238744"/>
    <lineage>
        <taxon>Eukaryota</taxon>
        <taxon>Metazoa</taxon>
        <taxon>Chordata</taxon>
        <taxon>Craniata</taxon>
        <taxon>Vertebrata</taxon>
        <taxon>Euteleostomi</taxon>
        <taxon>Actinopterygii</taxon>
        <taxon>Neopterygii</taxon>
        <taxon>Teleostei</taxon>
        <taxon>Neoteleostei</taxon>
        <taxon>Acanthomorphata</taxon>
        <taxon>Ovalentaria</taxon>
        <taxon>Atherinomorphae</taxon>
        <taxon>Atheriniformes</taxon>
        <taxon>Atherinopsidae</taxon>
        <taxon>Menidiinae</taxon>
        <taxon>Menidia</taxon>
    </lineage>
</organism>
<evidence type="ECO:0000256" key="6">
    <source>
        <dbReference type="ARBA" id="ARBA00022833"/>
    </source>
</evidence>
<dbReference type="GO" id="GO:0043161">
    <property type="term" value="P:proteasome-mediated ubiquitin-dependent protein catabolic process"/>
    <property type="evidence" value="ECO:0007669"/>
    <property type="project" value="TreeGrafter"/>
</dbReference>
<dbReference type="Pfam" id="PF14634">
    <property type="entry name" value="zf-RING_5"/>
    <property type="match status" value="1"/>
</dbReference>
<dbReference type="InterPro" id="IPR013083">
    <property type="entry name" value="Znf_RING/FYVE/PHD"/>
</dbReference>
<dbReference type="InterPro" id="IPR011042">
    <property type="entry name" value="6-blade_b-propeller_TolB-like"/>
</dbReference>
<dbReference type="PROSITE" id="PS00518">
    <property type="entry name" value="ZF_RING_1"/>
    <property type="match status" value="1"/>
</dbReference>
<feature type="repeat" description="NHL" evidence="8">
    <location>
        <begin position="145"/>
        <end position="185"/>
    </location>
</feature>
<dbReference type="InterPro" id="IPR001841">
    <property type="entry name" value="Znf_RING"/>
</dbReference>
<keyword evidence="5 7" id="KW-0863">Zinc-finger</keyword>
<dbReference type="InterPro" id="IPR001258">
    <property type="entry name" value="NHL_repeat"/>
</dbReference>
<feature type="domain" description="RING-type" evidence="9">
    <location>
        <begin position="50"/>
        <end position="97"/>
    </location>
</feature>
<dbReference type="SMART" id="SM00184">
    <property type="entry name" value="RING"/>
    <property type="match status" value="1"/>
</dbReference>
<proteinExistence type="predicted"/>
<dbReference type="EC" id="2.3.2.27" evidence="2"/>
<dbReference type="GO" id="GO:0000209">
    <property type="term" value="P:protein polyubiquitination"/>
    <property type="evidence" value="ECO:0007669"/>
    <property type="project" value="TreeGrafter"/>
</dbReference>
<evidence type="ECO:0000313" key="10">
    <source>
        <dbReference type="EMBL" id="CAG6015576.1"/>
    </source>
</evidence>
<reference evidence="10" key="1">
    <citation type="submission" date="2021-05" db="EMBL/GenBank/DDBJ databases">
        <authorList>
            <person name="Tigano A."/>
        </authorList>
    </citation>
    <scope>NUCLEOTIDE SEQUENCE</scope>
</reference>
<dbReference type="PROSITE" id="PS51125">
    <property type="entry name" value="NHL"/>
    <property type="match status" value="2"/>
</dbReference>
<dbReference type="AlphaFoldDB" id="A0A8S4BYU4"/>
<dbReference type="CDD" id="cd14961">
    <property type="entry name" value="NHL_TRIM32_like"/>
    <property type="match status" value="1"/>
</dbReference>
<dbReference type="PROSITE" id="PS50089">
    <property type="entry name" value="ZF_RING_2"/>
    <property type="match status" value="1"/>
</dbReference>
<dbReference type="CDD" id="cd16516">
    <property type="entry name" value="RING-HC_malin"/>
    <property type="match status" value="1"/>
</dbReference>
<dbReference type="EMBL" id="CAJRST010038888">
    <property type="protein sequence ID" value="CAG6015576.1"/>
    <property type="molecule type" value="Genomic_DNA"/>
</dbReference>
<dbReference type="InterPro" id="IPR017907">
    <property type="entry name" value="Znf_RING_CS"/>
</dbReference>
<evidence type="ECO:0000256" key="4">
    <source>
        <dbReference type="ARBA" id="ARBA00022737"/>
    </source>
</evidence>
<dbReference type="InterPro" id="IPR050952">
    <property type="entry name" value="TRIM-NHL_E3_ligases"/>
</dbReference>
<dbReference type="Proteomes" id="UP000677803">
    <property type="component" value="Unassembled WGS sequence"/>
</dbReference>
<comment type="catalytic activity">
    <reaction evidence="1">
        <text>S-ubiquitinyl-[E2 ubiquitin-conjugating enzyme]-L-cysteine + [acceptor protein]-L-lysine = [E2 ubiquitin-conjugating enzyme]-L-cysteine + N(6)-ubiquitinyl-[acceptor protein]-L-lysine.</text>
        <dbReference type="EC" id="2.3.2.27"/>
    </reaction>
</comment>
<keyword evidence="11" id="KW-1185">Reference proteome</keyword>
<evidence type="ECO:0000256" key="1">
    <source>
        <dbReference type="ARBA" id="ARBA00000900"/>
    </source>
</evidence>
<dbReference type="PANTHER" id="PTHR24104">
    <property type="entry name" value="E3 UBIQUITIN-PROTEIN LIGASE NHLRC1-RELATED"/>
    <property type="match status" value="1"/>
</dbReference>
<keyword evidence="4" id="KW-0677">Repeat</keyword>
<evidence type="ECO:0000313" key="11">
    <source>
        <dbReference type="Proteomes" id="UP000677803"/>
    </source>
</evidence>
<evidence type="ECO:0000256" key="5">
    <source>
        <dbReference type="ARBA" id="ARBA00022771"/>
    </source>
</evidence>
<evidence type="ECO:0000256" key="7">
    <source>
        <dbReference type="PROSITE-ProRule" id="PRU00175"/>
    </source>
</evidence>
<comment type="caution">
    <text evidence="10">The sequence shown here is derived from an EMBL/GenBank/DDBJ whole genome shotgun (WGS) entry which is preliminary data.</text>
</comment>
<sequence>MHRLTEPSQYKLKEDQDITVIMDKSSGLQHRGCLSPEGTLREIQINLLECKVCFEMFNSQQRERRPQNLSCGHVLCLECITALSHPLLRKLECPFCRQLCSVDSTSHCQALIDLQELLLSSAPPRRGRGGVIPARGLTCASLHLRTVFGSWGSFINPTGIAVLGSSGTVVVVHDGEKRVMVFSLQGKKLNSFGKRGKTPGEICYPVDVAVTPTGYVVLTDAGDKTVKVFTSRGNHMLTVTSSFQMPWGVDTDSCGHILVSDVLAGTLSRVKVDYNHCVVLEHQTTISDLLGPKAVACCQMTGNTAVMEHPTEVAHPTERHQYRRLKVFSKDFHLLYQIDGFSLMLQSSVRLNMSAVVFDRDGDMIAIDSDQGLICSLAKLQSGPVLTPLVGDRLIRPVGLALLNNMLIILDGGDHTVKIYSQKPDTGLVI</sequence>
<dbReference type="SUPFAM" id="SSF101898">
    <property type="entry name" value="NHL repeat"/>
    <property type="match status" value="1"/>
</dbReference>
<name>A0A8S4BYU4_9TELE</name>
<gene>
    <name evidence="10" type="ORF">MMEN_LOCUS19695</name>
</gene>
<evidence type="ECO:0000259" key="9">
    <source>
        <dbReference type="PROSITE" id="PS50089"/>
    </source>
</evidence>
<protein>
    <recommendedName>
        <fullName evidence="2">RING-type E3 ubiquitin transferase</fullName>
        <ecNumber evidence="2">2.3.2.27</ecNumber>
    </recommendedName>
</protein>
<dbReference type="SUPFAM" id="SSF57850">
    <property type="entry name" value="RING/U-box"/>
    <property type="match status" value="1"/>
</dbReference>
<dbReference type="GO" id="GO:0008270">
    <property type="term" value="F:zinc ion binding"/>
    <property type="evidence" value="ECO:0007669"/>
    <property type="project" value="UniProtKB-KW"/>
</dbReference>
<dbReference type="PANTHER" id="PTHR24104:SF47">
    <property type="entry name" value="E3 UBIQUITIN-PROTEIN LIGASE NHLRC1"/>
    <property type="match status" value="1"/>
</dbReference>
<keyword evidence="6" id="KW-0862">Zinc</keyword>
<keyword evidence="3" id="KW-0479">Metal-binding</keyword>